<feature type="transmembrane region" description="Helical" evidence="6">
    <location>
        <begin position="70"/>
        <end position="88"/>
    </location>
</feature>
<name>A0ABW1AMC9_9RHOO</name>
<evidence type="ECO:0000259" key="7">
    <source>
        <dbReference type="Pfam" id="PF06271"/>
    </source>
</evidence>
<evidence type="ECO:0000256" key="1">
    <source>
        <dbReference type="ARBA" id="ARBA00004651"/>
    </source>
</evidence>
<dbReference type="PANTHER" id="PTHR36115:SF10">
    <property type="entry name" value="RDD DOMAIN-CONTAINING PROTEIN"/>
    <property type="match status" value="1"/>
</dbReference>
<evidence type="ECO:0000313" key="9">
    <source>
        <dbReference type="Proteomes" id="UP001595974"/>
    </source>
</evidence>
<comment type="caution">
    <text evidence="8">The sequence shown here is derived from an EMBL/GenBank/DDBJ whole genome shotgun (WGS) entry which is preliminary data.</text>
</comment>
<dbReference type="Pfam" id="PF06271">
    <property type="entry name" value="RDD"/>
    <property type="match status" value="1"/>
</dbReference>
<evidence type="ECO:0000256" key="2">
    <source>
        <dbReference type="ARBA" id="ARBA00022475"/>
    </source>
</evidence>
<evidence type="ECO:0000313" key="8">
    <source>
        <dbReference type="EMBL" id="MFC5768304.1"/>
    </source>
</evidence>
<organism evidence="8 9">
    <name type="scientific">Thauera sinica</name>
    <dbReference type="NCBI Taxonomy" id="2665146"/>
    <lineage>
        <taxon>Bacteria</taxon>
        <taxon>Pseudomonadati</taxon>
        <taxon>Pseudomonadota</taxon>
        <taxon>Betaproteobacteria</taxon>
        <taxon>Rhodocyclales</taxon>
        <taxon>Zoogloeaceae</taxon>
        <taxon>Thauera</taxon>
    </lineage>
</organism>
<accession>A0ABW1AMC9</accession>
<proteinExistence type="predicted"/>
<evidence type="ECO:0000256" key="6">
    <source>
        <dbReference type="SAM" id="Phobius"/>
    </source>
</evidence>
<dbReference type="RefSeq" id="WP_096445695.1">
    <property type="nucleotide sequence ID" value="NZ_JBHSOG010000008.1"/>
</dbReference>
<dbReference type="InterPro" id="IPR010432">
    <property type="entry name" value="RDD"/>
</dbReference>
<sequence>MKSKLSRAASRQTPAEPAAAARTAVELAGLRRRLASMLYESLLLLGVLALTFLVPYLLLGMAAGIAPSGWVAWLHIFVVLGCYFVWYWTRHGQTLAMQTWRLKVVNAADGRAPGAAQSWLRYVLAWPSVLFFGIGLLWAILDRDRQFLHDRLARTYVVLLPGRPQG</sequence>
<feature type="transmembrane region" description="Helical" evidence="6">
    <location>
        <begin position="119"/>
        <end position="141"/>
    </location>
</feature>
<dbReference type="InterPro" id="IPR051791">
    <property type="entry name" value="Pra-immunoreactive"/>
</dbReference>
<evidence type="ECO:0000256" key="4">
    <source>
        <dbReference type="ARBA" id="ARBA00022989"/>
    </source>
</evidence>
<reference evidence="9" key="1">
    <citation type="journal article" date="2019" name="Int. J. Syst. Evol. Microbiol.">
        <title>The Global Catalogue of Microorganisms (GCM) 10K type strain sequencing project: providing services to taxonomists for standard genome sequencing and annotation.</title>
        <authorList>
            <consortium name="The Broad Institute Genomics Platform"/>
            <consortium name="The Broad Institute Genome Sequencing Center for Infectious Disease"/>
            <person name="Wu L."/>
            <person name="Ma J."/>
        </authorList>
    </citation>
    <scope>NUCLEOTIDE SEQUENCE [LARGE SCALE GENOMIC DNA]</scope>
    <source>
        <strain evidence="9">SHR3</strain>
    </source>
</reference>
<evidence type="ECO:0000256" key="3">
    <source>
        <dbReference type="ARBA" id="ARBA00022692"/>
    </source>
</evidence>
<keyword evidence="2" id="KW-1003">Cell membrane</keyword>
<protein>
    <submittedName>
        <fullName evidence="8">RDD family protein</fullName>
    </submittedName>
</protein>
<dbReference type="Proteomes" id="UP001595974">
    <property type="component" value="Unassembled WGS sequence"/>
</dbReference>
<keyword evidence="4 6" id="KW-1133">Transmembrane helix</keyword>
<dbReference type="EMBL" id="JBHSOG010000008">
    <property type="protein sequence ID" value="MFC5768304.1"/>
    <property type="molecule type" value="Genomic_DNA"/>
</dbReference>
<feature type="transmembrane region" description="Helical" evidence="6">
    <location>
        <begin position="37"/>
        <end position="58"/>
    </location>
</feature>
<keyword evidence="9" id="KW-1185">Reference proteome</keyword>
<gene>
    <name evidence="8" type="ORF">ACFPTN_02870</name>
</gene>
<dbReference type="PANTHER" id="PTHR36115">
    <property type="entry name" value="PROLINE-RICH ANTIGEN HOMOLOG-RELATED"/>
    <property type="match status" value="1"/>
</dbReference>
<comment type="subcellular location">
    <subcellularLocation>
        <location evidence="1">Cell membrane</location>
        <topology evidence="1">Multi-pass membrane protein</topology>
    </subcellularLocation>
</comment>
<feature type="domain" description="RDD" evidence="7">
    <location>
        <begin position="27"/>
        <end position="153"/>
    </location>
</feature>
<evidence type="ECO:0000256" key="5">
    <source>
        <dbReference type="ARBA" id="ARBA00023136"/>
    </source>
</evidence>
<keyword evidence="5 6" id="KW-0472">Membrane</keyword>
<keyword evidence="3 6" id="KW-0812">Transmembrane</keyword>